<dbReference type="HOGENOM" id="CLU_684839_0_0_10"/>
<dbReference type="GO" id="GO:0006352">
    <property type="term" value="P:DNA-templated transcription initiation"/>
    <property type="evidence" value="ECO:0007669"/>
    <property type="project" value="InterPro"/>
</dbReference>
<dbReference type="SUPFAM" id="SSF88946">
    <property type="entry name" value="Sigma2 domain of RNA polymerase sigma factors"/>
    <property type="match status" value="1"/>
</dbReference>
<dbReference type="EMBL" id="AGZO01000031">
    <property type="protein sequence ID" value="EKN09324.1"/>
    <property type="molecule type" value="Genomic_DNA"/>
</dbReference>
<evidence type="ECO:0000313" key="1">
    <source>
        <dbReference type="EMBL" id="EKN09324.1"/>
    </source>
</evidence>
<comment type="caution">
    <text evidence="1">The sequence shown here is derived from an EMBL/GenBank/DDBJ whole genome shotgun (WGS) entry which is preliminary data.</text>
</comment>
<dbReference type="Proteomes" id="UP000006330">
    <property type="component" value="Unassembled WGS sequence"/>
</dbReference>
<evidence type="ECO:0000313" key="2">
    <source>
        <dbReference type="Proteomes" id="UP000006330"/>
    </source>
</evidence>
<proteinExistence type="predicted"/>
<dbReference type="GO" id="GO:0003700">
    <property type="term" value="F:DNA-binding transcription factor activity"/>
    <property type="evidence" value="ECO:0007669"/>
    <property type="project" value="InterPro"/>
</dbReference>
<dbReference type="RefSeq" id="WP_007657766.1">
    <property type="nucleotide sequence ID" value="NZ_JH976475.1"/>
</dbReference>
<accession>K5Z1E4</accession>
<dbReference type="InterPro" id="IPR013325">
    <property type="entry name" value="RNA_pol_sigma_r2"/>
</dbReference>
<dbReference type="OrthoDB" id="1163332at2"/>
<dbReference type="Gene3D" id="1.10.1740.10">
    <property type="match status" value="1"/>
</dbReference>
<protein>
    <submittedName>
        <fullName evidence="1">Uncharacterized protein</fullName>
    </submittedName>
</protein>
<organism evidence="1 2">
    <name type="scientific">Parabacteroides goldsteinii CL02T12C30</name>
    <dbReference type="NCBI Taxonomy" id="999418"/>
    <lineage>
        <taxon>Bacteria</taxon>
        <taxon>Pseudomonadati</taxon>
        <taxon>Bacteroidota</taxon>
        <taxon>Bacteroidia</taxon>
        <taxon>Bacteroidales</taxon>
        <taxon>Tannerellaceae</taxon>
        <taxon>Parabacteroides</taxon>
    </lineage>
</organism>
<sequence length="387" mass="46165">MDRRSIVIEIIQKECELYRLKEFGLLFSVESEADRLLGLLSLEDDEPFKDIGCFRIWRGKVISLFYSLLGYNGFLKQHKHDDAFTRFLLVLYKRLLRWRKKSWKGETIDRFLATSPCSLAFKMSFMLAVEANRNLYRVIDRLQTPYELEDRCDMFCESFYPIDLGKLMELLRKDDDEFWNDIYMLIRDQVNRVTSYQLLSNQYKAEIEQDTWSEASLLFHEKVVSDTIPDFESAIHLRNYIIRICQNKCYEMMRSNRSQDVLVEDPATLRVLMETFEDETKDVSRSMDTFQPEEIDVENEYEVKVALAVLLLDKIEPWYSRLVEGIEDKVETFRQHTIEGMSYEEIARLRTYGIIMTDHKLKACLRQEVSRVKVELKKRWLKLLKTV</sequence>
<dbReference type="AlphaFoldDB" id="K5Z1E4"/>
<reference evidence="1 2" key="1">
    <citation type="submission" date="2012-02" db="EMBL/GenBank/DDBJ databases">
        <title>The Genome Sequence of Parabacteroides goldsteinii CL02T12C30.</title>
        <authorList>
            <consortium name="The Broad Institute Genome Sequencing Platform"/>
            <person name="Earl A."/>
            <person name="Ward D."/>
            <person name="Feldgarden M."/>
            <person name="Gevers D."/>
            <person name="Zitomersky N.L."/>
            <person name="Coyne M.J."/>
            <person name="Comstock L.E."/>
            <person name="Young S.K."/>
            <person name="Zeng Q."/>
            <person name="Gargeya S."/>
            <person name="Fitzgerald M."/>
            <person name="Haas B."/>
            <person name="Abouelleil A."/>
            <person name="Alvarado L."/>
            <person name="Arachchi H.M."/>
            <person name="Berlin A."/>
            <person name="Chapman S.B."/>
            <person name="Gearin G."/>
            <person name="Goldberg J."/>
            <person name="Griggs A."/>
            <person name="Gujja S."/>
            <person name="Hansen M."/>
            <person name="Heiman D."/>
            <person name="Howarth C."/>
            <person name="Larimer J."/>
            <person name="Lui A."/>
            <person name="MacDonald P.J.P."/>
            <person name="McCowen C."/>
            <person name="Montmayeur A."/>
            <person name="Murphy C."/>
            <person name="Neiman D."/>
            <person name="Pearson M."/>
            <person name="Priest M."/>
            <person name="Roberts A."/>
            <person name="Saif S."/>
            <person name="Shea T."/>
            <person name="Sisk P."/>
            <person name="Stolte C."/>
            <person name="Sykes S."/>
            <person name="Wortman J."/>
            <person name="Nusbaum C."/>
            <person name="Birren B."/>
        </authorList>
    </citation>
    <scope>NUCLEOTIDE SEQUENCE [LARGE SCALE GENOMIC DNA]</scope>
    <source>
        <strain evidence="1 2">CL02T12C30</strain>
    </source>
</reference>
<name>K5Z1E4_9BACT</name>
<dbReference type="PATRIC" id="fig|999418.3.peg.4428"/>
<gene>
    <name evidence="1" type="ORF">HMPREF1076_04353</name>
</gene>